<dbReference type="GO" id="GO:0006099">
    <property type="term" value="P:tricarboxylic acid cycle"/>
    <property type="evidence" value="ECO:0007669"/>
    <property type="project" value="TreeGrafter"/>
</dbReference>
<evidence type="ECO:0008006" key="7">
    <source>
        <dbReference type="Google" id="ProtNLM"/>
    </source>
</evidence>
<dbReference type="InterPro" id="IPR005631">
    <property type="entry name" value="SDH"/>
</dbReference>
<comment type="caution">
    <text evidence="5">The sequence shown here is derived from an EMBL/GenBank/DDBJ whole genome shotgun (WGS) entry which is preliminary data.</text>
</comment>
<evidence type="ECO:0000256" key="2">
    <source>
        <dbReference type="ARBA" id="ARBA00023128"/>
    </source>
</evidence>
<dbReference type="EMBL" id="JAFJZO010000030">
    <property type="protein sequence ID" value="KAG5498619.1"/>
    <property type="molecule type" value="Genomic_DNA"/>
</dbReference>
<dbReference type="AlphaFoldDB" id="A0A836L530"/>
<evidence type="ECO:0000256" key="3">
    <source>
        <dbReference type="ARBA" id="ARBA00023186"/>
    </source>
</evidence>
<comment type="subcellular location">
    <subcellularLocation>
        <location evidence="1">Mitochondrion matrix</location>
    </subcellularLocation>
</comment>
<name>A0A836L530_9TRYP</name>
<dbReference type="GO" id="GO:0006121">
    <property type="term" value="P:mitochondrial electron transport, succinate to ubiquinone"/>
    <property type="evidence" value="ECO:0007669"/>
    <property type="project" value="TreeGrafter"/>
</dbReference>
<sequence>MLQRLALLRGAGASVDAIPFALTITGAPAMSVSQRWCSDKASSTSTNPFASSVAKTLRERVFTPDFTSMKAASPKEMELLRKWRAGDGTLEQSLRHPETPGTAGSSDVQSGVTEGSRNVAELHGAMFRDSRPIDPDESVVCKRRRLIYQSRYRGMVEMDLVFGHFARCKLETLDASLLDEYDFLLKQLDSELFRWLVMGVDAPAEVANLRCFDELRRFIQEERVELLGSC</sequence>
<accession>A0A836L530</accession>
<feature type="region of interest" description="Disordered" evidence="4">
    <location>
        <begin position="91"/>
        <end position="112"/>
    </location>
</feature>
<dbReference type="Gene3D" id="1.10.150.250">
    <property type="entry name" value="Flavinator of succinate dehydrogenase"/>
    <property type="match status" value="1"/>
</dbReference>
<dbReference type="PANTHER" id="PTHR12469:SF2">
    <property type="entry name" value="SUCCINATE DEHYDROGENASE ASSEMBLY FACTOR 2, MITOCHONDRIAL"/>
    <property type="match status" value="1"/>
</dbReference>
<dbReference type="GO" id="GO:0005759">
    <property type="term" value="C:mitochondrial matrix"/>
    <property type="evidence" value="ECO:0007669"/>
    <property type="project" value="UniProtKB-SubCell"/>
</dbReference>
<evidence type="ECO:0000313" key="5">
    <source>
        <dbReference type="EMBL" id="KAG5498619.1"/>
    </source>
</evidence>
<reference evidence="5 6" key="1">
    <citation type="submission" date="2021-02" db="EMBL/GenBank/DDBJ databases">
        <title>Porcisia hertigi Genome sequencing and assembly.</title>
        <authorList>
            <person name="Almutairi H."/>
            <person name="Gatherer D."/>
        </authorList>
    </citation>
    <scope>NUCLEOTIDE SEQUENCE [LARGE SCALE GENOMIC DNA]</scope>
    <source>
        <strain evidence="5 6">C119</strain>
    </source>
</reference>
<dbReference type="RefSeq" id="XP_067755373.1">
    <property type="nucleotide sequence ID" value="XM_067898929.1"/>
</dbReference>
<dbReference type="InterPro" id="IPR036714">
    <property type="entry name" value="SDH_sf"/>
</dbReference>
<dbReference type="KEGG" id="phet:94289006"/>
<keyword evidence="6" id="KW-1185">Reference proteome</keyword>
<organism evidence="5 6">
    <name type="scientific">Porcisia hertigi</name>
    <dbReference type="NCBI Taxonomy" id="2761500"/>
    <lineage>
        <taxon>Eukaryota</taxon>
        <taxon>Discoba</taxon>
        <taxon>Euglenozoa</taxon>
        <taxon>Kinetoplastea</taxon>
        <taxon>Metakinetoplastina</taxon>
        <taxon>Trypanosomatida</taxon>
        <taxon>Trypanosomatidae</taxon>
        <taxon>Leishmaniinae</taxon>
        <taxon>Porcisia</taxon>
    </lineage>
</organism>
<dbReference type="FunFam" id="1.10.150.250:FF:000002">
    <property type="entry name" value="Succinate dehydrogenase assembly factor 2, mitochondrial"/>
    <property type="match status" value="1"/>
</dbReference>
<dbReference type="GO" id="GO:0034553">
    <property type="term" value="P:mitochondrial respiratory chain complex II assembly"/>
    <property type="evidence" value="ECO:0007669"/>
    <property type="project" value="TreeGrafter"/>
</dbReference>
<gene>
    <name evidence="5" type="ORF">JKF63_02905</name>
</gene>
<evidence type="ECO:0000256" key="1">
    <source>
        <dbReference type="ARBA" id="ARBA00004305"/>
    </source>
</evidence>
<dbReference type="SUPFAM" id="SSF109910">
    <property type="entry name" value="YgfY-like"/>
    <property type="match status" value="1"/>
</dbReference>
<keyword evidence="3" id="KW-0143">Chaperone</keyword>
<protein>
    <recommendedName>
        <fullName evidence="7">SDH assembly factor 2</fullName>
    </recommendedName>
</protein>
<dbReference type="Proteomes" id="UP000674318">
    <property type="component" value="Unassembled WGS sequence"/>
</dbReference>
<evidence type="ECO:0000256" key="4">
    <source>
        <dbReference type="SAM" id="MobiDB-lite"/>
    </source>
</evidence>
<dbReference type="PANTHER" id="PTHR12469">
    <property type="entry name" value="PROTEIN EMI5 HOMOLOG, MITOCHONDRIAL"/>
    <property type="match status" value="1"/>
</dbReference>
<dbReference type="GeneID" id="94289006"/>
<evidence type="ECO:0000313" key="6">
    <source>
        <dbReference type="Proteomes" id="UP000674318"/>
    </source>
</evidence>
<dbReference type="OrthoDB" id="284292at2759"/>
<dbReference type="Pfam" id="PF03937">
    <property type="entry name" value="Sdh5"/>
    <property type="match status" value="1"/>
</dbReference>
<keyword evidence="2" id="KW-0496">Mitochondrion</keyword>
<proteinExistence type="predicted"/>
<feature type="compositionally biased region" description="Polar residues" evidence="4">
    <location>
        <begin position="102"/>
        <end position="112"/>
    </location>
</feature>